<dbReference type="InterPro" id="IPR011011">
    <property type="entry name" value="Znf_FYVE_PHD"/>
</dbReference>
<feature type="compositionally biased region" description="Polar residues" evidence="1">
    <location>
        <begin position="107"/>
        <end position="116"/>
    </location>
</feature>
<feature type="region of interest" description="Disordered" evidence="1">
    <location>
        <begin position="95"/>
        <end position="135"/>
    </location>
</feature>
<feature type="compositionally biased region" description="Low complexity" evidence="1">
    <location>
        <begin position="312"/>
        <end position="326"/>
    </location>
</feature>
<dbReference type="OrthoDB" id="3642840at2759"/>
<dbReference type="EMBL" id="RZGK01000013">
    <property type="protein sequence ID" value="KAF9694718.1"/>
    <property type="molecule type" value="Genomic_DNA"/>
</dbReference>
<dbReference type="InterPro" id="IPR013083">
    <property type="entry name" value="Znf_RING/FYVE/PHD"/>
</dbReference>
<feature type="compositionally biased region" description="Basic residues" evidence="1">
    <location>
        <begin position="542"/>
        <end position="557"/>
    </location>
</feature>
<feature type="compositionally biased region" description="Polar residues" evidence="1">
    <location>
        <begin position="460"/>
        <end position="471"/>
    </location>
</feature>
<evidence type="ECO:0000256" key="1">
    <source>
        <dbReference type="SAM" id="MobiDB-lite"/>
    </source>
</evidence>
<evidence type="ECO:0000313" key="2">
    <source>
        <dbReference type="EMBL" id="KAF9694718.1"/>
    </source>
</evidence>
<feature type="region of interest" description="Disordered" evidence="1">
    <location>
        <begin position="428"/>
        <end position="481"/>
    </location>
</feature>
<feature type="compositionally biased region" description="Polar residues" evidence="1">
    <location>
        <begin position="333"/>
        <end position="343"/>
    </location>
</feature>
<comment type="caution">
    <text evidence="2">The sequence shown here is derived from an EMBL/GenBank/DDBJ whole genome shotgun (WGS) entry which is preliminary data.</text>
</comment>
<feature type="region of interest" description="Disordered" evidence="1">
    <location>
        <begin position="308"/>
        <end position="343"/>
    </location>
</feature>
<keyword evidence="3" id="KW-1185">Reference proteome</keyword>
<feature type="region of interest" description="Disordered" evidence="1">
    <location>
        <begin position="497"/>
        <end position="573"/>
    </location>
</feature>
<reference evidence="2" key="2">
    <citation type="submission" date="2020-09" db="EMBL/GenBank/DDBJ databases">
        <title>Reference genome assembly for Australian Ascochyta lentis isolate Al4.</title>
        <authorList>
            <person name="Lee R.C."/>
            <person name="Farfan-Caceres L.M."/>
            <person name="Debler J.W."/>
            <person name="Williams A.H."/>
            <person name="Henares B.M."/>
        </authorList>
    </citation>
    <scope>NUCLEOTIDE SEQUENCE</scope>
    <source>
        <strain evidence="2">Al4</strain>
    </source>
</reference>
<gene>
    <name evidence="2" type="ORF">EKO04_007244</name>
</gene>
<feature type="compositionally biased region" description="Polar residues" evidence="1">
    <location>
        <begin position="529"/>
        <end position="538"/>
    </location>
</feature>
<name>A0A8H7MH15_9PLEO</name>
<feature type="compositionally biased region" description="Basic and acidic residues" evidence="1">
    <location>
        <begin position="512"/>
        <end position="523"/>
    </location>
</feature>
<feature type="region of interest" description="Disordered" evidence="1">
    <location>
        <begin position="587"/>
        <end position="623"/>
    </location>
</feature>
<evidence type="ECO:0008006" key="4">
    <source>
        <dbReference type="Google" id="ProtNLM"/>
    </source>
</evidence>
<organism evidence="2 3">
    <name type="scientific">Ascochyta lentis</name>
    <dbReference type="NCBI Taxonomy" id="205686"/>
    <lineage>
        <taxon>Eukaryota</taxon>
        <taxon>Fungi</taxon>
        <taxon>Dikarya</taxon>
        <taxon>Ascomycota</taxon>
        <taxon>Pezizomycotina</taxon>
        <taxon>Dothideomycetes</taxon>
        <taxon>Pleosporomycetidae</taxon>
        <taxon>Pleosporales</taxon>
        <taxon>Pleosporineae</taxon>
        <taxon>Didymellaceae</taxon>
        <taxon>Ascochyta</taxon>
    </lineage>
</organism>
<dbReference type="Proteomes" id="UP000651452">
    <property type="component" value="Unassembled WGS sequence"/>
</dbReference>
<reference evidence="2" key="1">
    <citation type="submission" date="2018-12" db="EMBL/GenBank/DDBJ databases">
        <authorList>
            <person name="Syme R.A."/>
            <person name="Farfan-Caceres L."/>
            <person name="Lichtenzveig J."/>
        </authorList>
    </citation>
    <scope>NUCLEOTIDE SEQUENCE</scope>
    <source>
        <strain evidence="2">Al4</strain>
    </source>
</reference>
<protein>
    <recommendedName>
        <fullName evidence="4">Zinc finger PHD-type domain-containing protein</fullName>
    </recommendedName>
</protein>
<proteinExistence type="predicted"/>
<evidence type="ECO:0000313" key="3">
    <source>
        <dbReference type="Proteomes" id="UP000651452"/>
    </source>
</evidence>
<sequence length="961" mass="108458">MVNSLLFRWEDTPALQHHCGFCERPLSHPGARASCFGTHSEPCHRFHQAMFMRNRAHMCNYCSTIDEAHYKRHHELVAQLRSIYESCGELDWTIVPAEPGDPRRGRSSNPQSTNSESDNRNLIPDETPVSKRERKDAKCLVRAASRARVVTQEEIKYVDSVLHTPEGIASNDSADPASIEDLQLIEAHLRYNANVYSSHASRYDLRKFATIPDVDVDFDAEIERVLDTFRVTELVKRNLKNRGLQGKELKEFDNSVESFKTAVVEDLVLVKKDVMEVRMRRAGYLRYTNKAAYQIVEDRYTDKDWKTGERITSSSSDSSSLTSLSDEPVASPIENNHSFSTPVIHSTHDVDRRHLEHVHVRVSGNDGLGQSVIEPFHTPLVPMTPNTSLKRPAILQLKVVENKEKRPFTEVKTSAWLRRGMALRTTPSCPTYCYEEDASPQPPPSSRPMGLNKPDLSVKPVQTSDSSSMTKQGPAAKYSKMDKRNLSALKSALNPYNSIPMESDAPAVQAPTDERSPTLKGPDRVLTPDNGTKNSHAIVSQKKAKKIQRETKRKAKKSSGPEESPVLIAPADVDREKVPQAIYEISSSASEAHDTSSAKNEAPTCTRAPQPGAKMTGDRFDRTSPNIVAVSENRDVFEDSVQPISVVIPCTTYGKHDHWTRFARIFIVDQLTVPLLQSFEGCSHGSSCLFESHKVPDCPFHEPHCACPDPLRNQCTLMHPGTDNFSAGPYNRAHGERLMALYEQDERTKGRVMLVDDDLVSYFMDKTSQPTHASMPTRLLKEHTEFQEGYERGPLMKQESDFERMFVKNLAMKRPLTMRMLQDIQYLSTGSDNSDELRYCYCYTETNNPSELTREFNKDIVECSYRDCEFGGVFHKRCVKKLGTEKVSRWYCTACEKRMKAAAHKVLNLACVIEEDAIKARVKKIAEMMDKPGGAMGIFRSHFQELCTREANDDLGVENVD</sequence>
<dbReference type="SUPFAM" id="SSF57903">
    <property type="entry name" value="FYVE/PHD zinc finger"/>
    <property type="match status" value="1"/>
</dbReference>
<dbReference type="Gene3D" id="3.30.40.10">
    <property type="entry name" value="Zinc/RING finger domain, C3HC4 (zinc finger)"/>
    <property type="match status" value="1"/>
</dbReference>
<dbReference type="AlphaFoldDB" id="A0A8H7MH15"/>
<accession>A0A8H7MH15</accession>